<dbReference type="EMBL" id="JBHSJB010000051">
    <property type="protein sequence ID" value="MFC5060011.1"/>
    <property type="molecule type" value="Genomic_DNA"/>
</dbReference>
<keyword evidence="1" id="KW-1133">Transmembrane helix</keyword>
<keyword evidence="3" id="KW-1185">Reference proteome</keyword>
<dbReference type="Proteomes" id="UP001595833">
    <property type="component" value="Unassembled WGS sequence"/>
</dbReference>
<comment type="caution">
    <text evidence="2">The sequence shown here is derived from an EMBL/GenBank/DDBJ whole genome shotgun (WGS) entry which is preliminary data.</text>
</comment>
<feature type="transmembrane region" description="Helical" evidence="1">
    <location>
        <begin position="21"/>
        <end position="44"/>
    </location>
</feature>
<keyword evidence="1" id="KW-0472">Membrane</keyword>
<organism evidence="2 3">
    <name type="scientific">Saccharothrix xinjiangensis</name>
    <dbReference type="NCBI Taxonomy" id="204798"/>
    <lineage>
        <taxon>Bacteria</taxon>
        <taxon>Bacillati</taxon>
        <taxon>Actinomycetota</taxon>
        <taxon>Actinomycetes</taxon>
        <taxon>Pseudonocardiales</taxon>
        <taxon>Pseudonocardiaceae</taxon>
        <taxon>Saccharothrix</taxon>
    </lineage>
</organism>
<evidence type="ECO:0008006" key="4">
    <source>
        <dbReference type="Google" id="ProtNLM"/>
    </source>
</evidence>
<name>A0ABV9YHG8_9PSEU</name>
<keyword evidence="1" id="KW-0812">Transmembrane</keyword>
<gene>
    <name evidence="2" type="ORF">ACFPFM_40410</name>
</gene>
<evidence type="ECO:0000313" key="3">
    <source>
        <dbReference type="Proteomes" id="UP001595833"/>
    </source>
</evidence>
<reference evidence="3" key="1">
    <citation type="journal article" date="2019" name="Int. J. Syst. Evol. Microbiol.">
        <title>The Global Catalogue of Microorganisms (GCM) 10K type strain sequencing project: providing services to taxonomists for standard genome sequencing and annotation.</title>
        <authorList>
            <consortium name="The Broad Institute Genomics Platform"/>
            <consortium name="The Broad Institute Genome Sequencing Center for Infectious Disease"/>
            <person name="Wu L."/>
            <person name="Ma J."/>
        </authorList>
    </citation>
    <scope>NUCLEOTIDE SEQUENCE [LARGE SCALE GENOMIC DNA]</scope>
    <source>
        <strain evidence="3">KCTC 12848</strain>
    </source>
</reference>
<protein>
    <recommendedName>
        <fullName evidence="4">DUF2975 domain-containing protein</fullName>
    </recommendedName>
</protein>
<evidence type="ECO:0000313" key="2">
    <source>
        <dbReference type="EMBL" id="MFC5060011.1"/>
    </source>
</evidence>
<feature type="transmembrane region" description="Helical" evidence="1">
    <location>
        <begin position="176"/>
        <end position="195"/>
    </location>
</feature>
<accession>A0ABV9YHG8</accession>
<evidence type="ECO:0000256" key="1">
    <source>
        <dbReference type="SAM" id="Phobius"/>
    </source>
</evidence>
<proteinExistence type="predicted"/>
<dbReference type="RefSeq" id="WP_344042518.1">
    <property type="nucleotide sequence ID" value="NZ_BAAAKE010000035.1"/>
</dbReference>
<feature type="transmembrane region" description="Helical" evidence="1">
    <location>
        <begin position="97"/>
        <end position="114"/>
    </location>
</feature>
<feature type="transmembrane region" description="Helical" evidence="1">
    <location>
        <begin position="134"/>
        <end position="156"/>
    </location>
</feature>
<sequence>MSKGRGTRTTDPLGPLTRVVRFLWSVTAVLVAGATVLGAVVGAVNGHPECFRTDLPVVHRDSGARVSEGVRSTIEVENVCIDGPTALERVFGFLDTAPTAFGSAIALLLLLVLLEKASRDGIHTRGTAERVRRLGWFVLVALPAATLVEAVAVGWLLERALPQDLEALALLSQWDVPWWAVVTGVGLLALGKILWTSADMREDLEGTV</sequence>